<dbReference type="EMBL" id="BAAANF010000017">
    <property type="protein sequence ID" value="GAA1698225.1"/>
    <property type="molecule type" value="Genomic_DNA"/>
</dbReference>
<evidence type="ECO:0000313" key="3">
    <source>
        <dbReference type="EMBL" id="GAA1698225.1"/>
    </source>
</evidence>
<dbReference type="InterPro" id="IPR015943">
    <property type="entry name" value="WD40/YVTN_repeat-like_dom_sf"/>
</dbReference>
<keyword evidence="2" id="KW-1133">Transmembrane helix</keyword>
<dbReference type="Proteomes" id="UP001500280">
    <property type="component" value="Unassembled WGS sequence"/>
</dbReference>
<name>A0ABN2I4L9_9ACTN</name>
<keyword evidence="4" id="KW-1185">Reference proteome</keyword>
<accession>A0ABN2I4L9</accession>
<evidence type="ECO:0000256" key="2">
    <source>
        <dbReference type="SAM" id="Phobius"/>
    </source>
</evidence>
<feature type="transmembrane region" description="Helical" evidence="2">
    <location>
        <begin position="36"/>
        <end position="55"/>
    </location>
</feature>
<gene>
    <name evidence="3" type="ORF">GCM10009745_50740</name>
</gene>
<evidence type="ECO:0000256" key="1">
    <source>
        <dbReference type="SAM" id="MobiDB-lite"/>
    </source>
</evidence>
<dbReference type="Gene3D" id="2.130.10.10">
    <property type="entry name" value="YVTN repeat-like/Quinoprotein amine dehydrogenase"/>
    <property type="match status" value="1"/>
</dbReference>
<proteinExistence type="predicted"/>
<evidence type="ECO:0008006" key="5">
    <source>
        <dbReference type="Google" id="ProtNLM"/>
    </source>
</evidence>
<keyword evidence="2" id="KW-0472">Membrane</keyword>
<dbReference type="SUPFAM" id="SSF110296">
    <property type="entry name" value="Oligoxyloglucan reducing end-specific cellobiohydrolase"/>
    <property type="match status" value="1"/>
</dbReference>
<dbReference type="CDD" id="cd15482">
    <property type="entry name" value="Sialidase_non-viral"/>
    <property type="match status" value="1"/>
</dbReference>
<sequence>MSDLKDLAFTVQSAVDAPAFETLARKAVHRRNRRRVSVAAAISTVVAAILLVTTVNPHSNDAPITPEPTRTPAPTAPGSDKKGQAFAYDSTARLNSTVLTSPTRWAASWSHCPSQGAECEFTAVLGLHGRVAFAPVQSQMYMLLRSRDEPMLASPPTQGTTENWSDGALIRLTERGVVRTRLRHVAASQTFQDDEILTDEWGTISVINPKTSTMRDLTFPTEVDASLARGLTRDNTGRWWLLSGGIRSNILWSEDRGKTWQQAPLDPDHDAADLSVSPNGKTVVATSTVDESNPQALATMKVSTDAGKTWTVVTERPAESRGGPIAYDDGTVIMFGPAAGDTGVARYRITGNRSQQLGFGPGESAGLATTNQLTYALDLRGGQTRVGISSDRGGSWSYFEPR</sequence>
<evidence type="ECO:0000313" key="4">
    <source>
        <dbReference type="Proteomes" id="UP001500280"/>
    </source>
</evidence>
<dbReference type="RefSeq" id="WP_344156849.1">
    <property type="nucleotide sequence ID" value="NZ_BAAANF010000017.1"/>
</dbReference>
<keyword evidence="2" id="KW-0812">Transmembrane</keyword>
<feature type="compositionally biased region" description="Pro residues" evidence="1">
    <location>
        <begin position="65"/>
        <end position="75"/>
    </location>
</feature>
<reference evidence="3 4" key="1">
    <citation type="journal article" date="2019" name="Int. J. Syst. Evol. Microbiol.">
        <title>The Global Catalogue of Microorganisms (GCM) 10K type strain sequencing project: providing services to taxonomists for standard genome sequencing and annotation.</title>
        <authorList>
            <consortium name="The Broad Institute Genomics Platform"/>
            <consortium name="The Broad Institute Genome Sequencing Center for Infectious Disease"/>
            <person name="Wu L."/>
            <person name="Ma J."/>
        </authorList>
    </citation>
    <scope>NUCLEOTIDE SEQUENCE [LARGE SCALE GENOMIC DNA]</scope>
    <source>
        <strain evidence="3 4">JCM 14307</strain>
    </source>
</reference>
<comment type="caution">
    <text evidence="3">The sequence shown here is derived from an EMBL/GenBank/DDBJ whole genome shotgun (WGS) entry which is preliminary data.</text>
</comment>
<feature type="region of interest" description="Disordered" evidence="1">
    <location>
        <begin position="57"/>
        <end position="83"/>
    </location>
</feature>
<protein>
    <recommendedName>
        <fullName evidence="5">Exo-alpha-sialidase</fullName>
    </recommendedName>
</protein>
<organism evidence="3 4">
    <name type="scientific">Kribbella yunnanensis</name>
    <dbReference type="NCBI Taxonomy" id="190194"/>
    <lineage>
        <taxon>Bacteria</taxon>
        <taxon>Bacillati</taxon>
        <taxon>Actinomycetota</taxon>
        <taxon>Actinomycetes</taxon>
        <taxon>Propionibacteriales</taxon>
        <taxon>Kribbellaceae</taxon>
        <taxon>Kribbella</taxon>
    </lineage>
</organism>